<dbReference type="RefSeq" id="WP_245730127.1">
    <property type="nucleotide sequence ID" value="NZ_FMHW01000002.1"/>
</dbReference>
<dbReference type="Proteomes" id="UP000198959">
    <property type="component" value="Unassembled WGS sequence"/>
</dbReference>
<dbReference type="EMBL" id="FMHW01000002">
    <property type="protein sequence ID" value="SCL20243.1"/>
    <property type="molecule type" value="Genomic_DNA"/>
</dbReference>
<dbReference type="AlphaFoldDB" id="A0A1C6RT68"/>
<proteinExistence type="predicted"/>
<protein>
    <recommendedName>
        <fullName evidence="3">Beta/Gamma crystallin</fullName>
    </recommendedName>
</protein>
<accession>A0A1C6RT68</accession>
<sequence length="87" mass="9703">MINFKACGYRNLQDFSPPSGGGLNWDNRISSLVNNQTTGTVSKFWDFTNGTSYLGDQKAYGYRENLVYDSAASGGTWNDRISRVFVC</sequence>
<evidence type="ECO:0000313" key="1">
    <source>
        <dbReference type="EMBL" id="SCL20243.1"/>
    </source>
</evidence>
<gene>
    <name evidence="1" type="ORF">GA0074692_0819</name>
</gene>
<evidence type="ECO:0008006" key="3">
    <source>
        <dbReference type="Google" id="ProtNLM"/>
    </source>
</evidence>
<evidence type="ECO:0000313" key="2">
    <source>
        <dbReference type="Proteomes" id="UP000198959"/>
    </source>
</evidence>
<keyword evidence="2" id="KW-1185">Reference proteome</keyword>
<reference evidence="2" key="1">
    <citation type="submission" date="2016-06" db="EMBL/GenBank/DDBJ databases">
        <authorList>
            <person name="Varghese N."/>
            <person name="Submissions Spin"/>
        </authorList>
    </citation>
    <scope>NUCLEOTIDE SEQUENCE [LARGE SCALE GENOMIC DNA]</scope>
    <source>
        <strain evidence="2">DSM 43817</strain>
    </source>
</reference>
<name>A0A1C6RT68_9ACTN</name>
<organism evidence="1 2">
    <name type="scientific">Micromonospora pallida</name>
    <dbReference type="NCBI Taxonomy" id="145854"/>
    <lineage>
        <taxon>Bacteria</taxon>
        <taxon>Bacillati</taxon>
        <taxon>Actinomycetota</taxon>
        <taxon>Actinomycetes</taxon>
        <taxon>Micromonosporales</taxon>
        <taxon>Micromonosporaceae</taxon>
        <taxon>Micromonospora</taxon>
    </lineage>
</organism>